<organism evidence="1 2">
    <name type="scientific">Paenibacillus eucommiae</name>
    <dbReference type="NCBI Taxonomy" id="1355755"/>
    <lineage>
        <taxon>Bacteria</taxon>
        <taxon>Bacillati</taxon>
        <taxon>Bacillota</taxon>
        <taxon>Bacilli</taxon>
        <taxon>Bacillales</taxon>
        <taxon>Paenibacillaceae</taxon>
        <taxon>Paenibacillus</taxon>
    </lineage>
</organism>
<dbReference type="EMBL" id="JAGGLB010000016">
    <property type="protein sequence ID" value="MBP1992999.1"/>
    <property type="molecule type" value="Genomic_DNA"/>
</dbReference>
<evidence type="ECO:0000313" key="2">
    <source>
        <dbReference type="Proteomes" id="UP001519287"/>
    </source>
</evidence>
<keyword evidence="2" id="KW-1185">Reference proteome</keyword>
<protein>
    <recommendedName>
        <fullName evidence="3">YrzO family protein</fullName>
    </recommendedName>
</protein>
<dbReference type="Proteomes" id="UP001519287">
    <property type="component" value="Unassembled WGS sequence"/>
</dbReference>
<comment type="caution">
    <text evidence="1">The sequence shown here is derived from an EMBL/GenBank/DDBJ whole genome shotgun (WGS) entry which is preliminary data.</text>
</comment>
<sequence length="50" mass="5687">MGIIMFIIYALVGALIIKAGVDNSRSTQYSKEILNELREIKELMKSNKNE</sequence>
<dbReference type="RefSeq" id="WP_209974497.1">
    <property type="nucleotide sequence ID" value="NZ_JAGGLB010000016.1"/>
</dbReference>
<gene>
    <name evidence="1" type="ORF">J2Z66_004616</name>
</gene>
<evidence type="ECO:0008006" key="3">
    <source>
        <dbReference type="Google" id="ProtNLM"/>
    </source>
</evidence>
<name>A0ABS4J2G8_9BACL</name>
<accession>A0ABS4J2G8</accession>
<reference evidence="1 2" key="1">
    <citation type="submission" date="2021-03" db="EMBL/GenBank/DDBJ databases">
        <title>Genomic Encyclopedia of Type Strains, Phase IV (KMG-IV): sequencing the most valuable type-strain genomes for metagenomic binning, comparative biology and taxonomic classification.</title>
        <authorList>
            <person name="Goeker M."/>
        </authorList>
    </citation>
    <scope>NUCLEOTIDE SEQUENCE [LARGE SCALE GENOMIC DNA]</scope>
    <source>
        <strain evidence="1 2">DSM 26048</strain>
    </source>
</reference>
<proteinExistence type="predicted"/>
<evidence type="ECO:0000313" key="1">
    <source>
        <dbReference type="EMBL" id="MBP1992999.1"/>
    </source>
</evidence>